<dbReference type="Gene3D" id="2.60.120.260">
    <property type="entry name" value="Galactose-binding domain-like"/>
    <property type="match status" value="1"/>
</dbReference>
<evidence type="ECO:0000256" key="2">
    <source>
        <dbReference type="ARBA" id="ARBA00022801"/>
    </source>
</evidence>
<evidence type="ECO:0000259" key="7">
    <source>
        <dbReference type="Pfam" id="PF18565"/>
    </source>
</evidence>
<dbReference type="Pfam" id="PF16355">
    <property type="entry name" value="DUF4982"/>
    <property type="match status" value="1"/>
</dbReference>
<dbReference type="EMBL" id="SJPJ01000001">
    <property type="protein sequence ID" value="TWT80201.1"/>
    <property type="molecule type" value="Genomic_DNA"/>
</dbReference>
<dbReference type="InterPro" id="IPR013783">
    <property type="entry name" value="Ig-like_fold"/>
</dbReference>
<dbReference type="InterPro" id="IPR040605">
    <property type="entry name" value="Glyco_hydro2_dom5"/>
</dbReference>
<feature type="domain" description="Glycosyl hydrolases family 2 sugar binding" evidence="5">
    <location>
        <begin position="36"/>
        <end position="188"/>
    </location>
</feature>
<dbReference type="InterPro" id="IPR032311">
    <property type="entry name" value="DUF4982"/>
</dbReference>
<keyword evidence="9" id="KW-1185">Reference proteome</keyword>
<dbReference type="AlphaFoldDB" id="A0A5C5Z052"/>
<dbReference type="GO" id="GO:0005975">
    <property type="term" value="P:carbohydrate metabolic process"/>
    <property type="evidence" value="ECO:0007669"/>
    <property type="project" value="InterPro"/>
</dbReference>
<feature type="domain" description="DUF4982" evidence="6">
    <location>
        <begin position="217"/>
        <end position="273"/>
    </location>
</feature>
<comment type="similarity">
    <text evidence="1">Belongs to the glycosyl hydrolase 2 family.</text>
</comment>
<dbReference type="PANTHER" id="PTHR42732:SF1">
    <property type="entry name" value="BETA-MANNOSIDASE"/>
    <property type="match status" value="1"/>
</dbReference>
<dbReference type="EC" id="3.2.1.23" evidence="8"/>
<comment type="caution">
    <text evidence="8">The sequence shown here is derived from an EMBL/GenBank/DDBJ whole genome shotgun (WGS) entry which is preliminary data.</text>
</comment>
<evidence type="ECO:0000259" key="6">
    <source>
        <dbReference type="Pfam" id="PF16355"/>
    </source>
</evidence>
<keyword evidence="3 8" id="KW-0326">Glycosidase</keyword>
<evidence type="ECO:0000313" key="8">
    <source>
        <dbReference type="EMBL" id="TWT80201.1"/>
    </source>
</evidence>
<feature type="domain" description="Glycoside hydrolase family 2" evidence="7">
    <location>
        <begin position="287"/>
        <end position="394"/>
    </location>
</feature>
<evidence type="ECO:0000313" key="9">
    <source>
        <dbReference type="Proteomes" id="UP000315010"/>
    </source>
</evidence>
<dbReference type="SUPFAM" id="SSF49785">
    <property type="entry name" value="Galactose-binding domain-like"/>
    <property type="match status" value="1"/>
</dbReference>
<organism evidence="8 9">
    <name type="scientific">Novipirellula herctigrandis</name>
    <dbReference type="NCBI Taxonomy" id="2527986"/>
    <lineage>
        <taxon>Bacteria</taxon>
        <taxon>Pseudomonadati</taxon>
        <taxon>Planctomycetota</taxon>
        <taxon>Planctomycetia</taxon>
        <taxon>Pirellulales</taxon>
        <taxon>Pirellulaceae</taxon>
        <taxon>Novipirellula</taxon>
    </lineage>
</organism>
<keyword evidence="2 8" id="KW-0378">Hydrolase</keyword>
<feature type="signal peptide" evidence="4">
    <location>
        <begin position="1"/>
        <end position="27"/>
    </location>
</feature>
<dbReference type="InterPro" id="IPR008979">
    <property type="entry name" value="Galactose-bd-like_sf"/>
</dbReference>
<dbReference type="Proteomes" id="UP000315010">
    <property type="component" value="Unassembled WGS sequence"/>
</dbReference>
<feature type="chain" id="PRO_5022715346" evidence="4">
    <location>
        <begin position="28"/>
        <end position="399"/>
    </location>
</feature>
<dbReference type="Pfam" id="PF18565">
    <property type="entry name" value="Glyco_hydro2_C5"/>
    <property type="match status" value="1"/>
</dbReference>
<dbReference type="InterPro" id="IPR051913">
    <property type="entry name" value="GH2_Domain-Containing"/>
</dbReference>
<evidence type="ECO:0000256" key="1">
    <source>
        <dbReference type="ARBA" id="ARBA00007401"/>
    </source>
</evidence>
<dbReference type="Pfam" id="PF02837">
    <property type="entry name" value="Glyco_hydro_2_N"/>
    <property type="match status" value="1"/>
</dbReference>
<accession>A0A5C5Z052</accession>
<proteinExistence type="inferred from homology"/>
<evidence type="ECO:0000259" key="5">
    <source>
        <dbReference type="Pfam" id="PF02837"/>
    </source>
</evidence>
<dbReference type="PANTHER" id="PTHR42732">
    <property type="entry name" value="BETA-GALACTOSIDASE"/>
    <property type="match status" value="1"/>
</dbReference>
<dbReference type="InterPro" id="IPR006104">
    <property type="entry name" value="Glyco_hydro_2_N"/>
</dbReference>
<evidence type="ECO:0000256" key="3">
    <source>
        <dbReference type="ARBA" id="ARBA00023295"/>
    </source>
</evidence>
<dbReference type="Gene3D" id="2.60.40.10">
    <property type="entry name" value="Immunoglobulins"/>
    <property type="match status" value="2"/>
</dbReference>
<keyword evidence="4" id="KW-0732">Signal</keyword>
<sequence length="399" mass="44505" precursor="true">MKRTTEPRVRSLLICTGILMIASVCSAQQPRERIRLDDEWQFAFGHPSNAKQDFEFGTGYFSYLAKAGYGDGASAFDFDDSEWRTINLPHDWAVEAPFENNGNHSQGYKAVGRNFPERSVGWYRKKFTVPETDNGRRVVVEFDGVFRDAKVFCNGFYLGTEPSGYIPFRFDLTDYLNFGGDNVIAVRVDATMEEGRSDEPRLHITPSHWNWADREEQLIPICVYANTDAVELFLNGKTLGRKPMPHNGYVNWNVPFESGQIEARSFNSDGEVVLTKTIETVGEPVRIELVPHRNAITADGRDVSVVTVRTLDDNGHFSPTANDLIAFKMEGPGRIIGVGNGDPSSHEPDKFIDPASVWQRSLFHGLAQVIVQSSGEPGVIRLSASGPGLRPTELEIQAD</sequence>
<name>A0A5C5Z052_9BACT</name>
<protein>
    <submittedName>
        <fullName evidence="8">Beta-galactosidase large subunit</fullName>
        <ecNumber evidence="8">3.2.1.23</ecNumber>
    </submittedName>
</protein>
<evidence type="ECO:0000256" key="4">
    <source>
        <dbReference type="SAM" id="SignalP"/>
    </source>
</evidence>
<gene>
    <name evidence="8" type="primary">lacL</name>
    <name evidence="8" type="ORF">CA13_16140</name>
</gene>
<dbReference type="GO" id="GO:0004565">
    <property type="term" value="F:beta-galactosidase activity"/>
    <property type="evidence" value="ECO:0007669"/>
    <property type="project" value="UniProtKB-EC"/>
</dbReference>
<reference evidence="8 9" key="1">
    <citation type="submission" date="2019-02" db="EMBL/GenBank/DDBJ databases">
        <title>Deep-cultivation of Planctomycetes and their phenomic and genomic characterization uncovers novel biology.</title>
        <authorList>
            <person name="Wiegand S."/>
            <person name="Jogler M."/>
            <person name="Boedeker C."/>
            <person name="Pinto D."/>
            <person name="Vollmers J."/>
            <person name="Rivas-Marin E."/>
            <person name="Kohn T."/>
            <person name="Peeters S.H."/>
            <person name="Heuer A."/>
            <person name="Rast P."/>
            <person name="Oberbeckmann S."/>
            <person name="Bunk B."/>
            <person name="Jeske O."/>
            <person name="Meyerdierks A."/>
            <person name="Storesund J.E."/>
            <person name="Kallscheuer N."/>
            <person name="Luecker S."/>
            <person name="Lage O.M."/>
            <person name="Pohl T."/>
            <person name="Merkel B.J."/>
            <person name="Hornburger P."/>
            <person name="Mueller R.-W."/>
            <person name="Bruemmer F."/>
            <person name="Labrenz M."/>
            <person name="Spormann A.M."/>
            <person name="Op Den Camp H."/>
            <person name="Overmann J."/>
            <person name="Amann R."/>
            <person name="Jetten M.S.M."/>
            <person name="Mascher T."/>
            <person name="Medema M.H."/>
            <person name="Devos D.P."/>
            <person name="Kaster A.-K."/>
            <person name="Ovreas L."/>
            <person name="Rohde M."/>
            <person name="Galperin M.Y."/>
            <person name="Jogler C."/>
        </authorList>
    </citation>
    <scope>NUCLEOTIDE SEQUENCE [LARGE SCALE GENOMIC DNA]</scope>
    <source>
        <strain evidence="8 9">CA13</strain>
    </source>
</reference>